<name>A0A401UZ61_9CELL</name>
<dbReference type="InterPro" id="IPR023393">
    <property type="entry name" value="START-like_dom_sf"/>
</dbReference>
<comment type="similarity">
    <text evidence="1">Belongs to the AHA1 family.</text>
</comment>
<accession>A0A401UZ61</accession>
<dbReference type="SUPFAM" id="SSF55961">
    <property type="entry name" value="Bet v1-like"/>
    <property type="match status" value="1"/>
</dbReference>
<dbReference type="AlphaFoldDB" id="A0A401UZ61"/>
<dbReference type="Gene3D" id="3.30.530.20">
    <property type="match status" value="1"/>
</dbReference>
<sequence>MSDSTDVRGVLTATPAGTTVRFERRYATDVDDLWTCLTEPARVARWLGPLLGELRVGGRFEVRMGDDVDDSPQNATGDVLLCDRPHRLDVTWSFPGEPVTRLSATLTGDAGATVLVLEHHDLEDRAARGYGGGWHTCLDRLDDLLAGRDVRSWDELFGERQSLYREGAAG</sequence>
<evidence type="ECO:0000313" key="4">
    <source>
        <dbReference type="Proteomes" id="UP000288246"/>
    </source>
</evidence>
<protein>
    <recommendedName>
        <fullName evidence="2">Activator of Hsp90 ATPase homologue 1/2-like C-terminal domain-containing protein</fullName>
    </recommendedName>
</protein>
<dbReference type="RefSeq" id="WP_124342412.1">
    <property type="nucleotide sequence ID" value="NZ_BHYL01000101.1"/>
</dbReference>
<gene>
    <name evidence="3" type="ORF">CTKZ_14570</name>
</gene>
<evidence type="ECO:0000256" key="1">
    <source>
        <dbReference type="ARBA" id="ARBA00006817"/>
    </source>
</evidence>
<feature type="domain" description="Activator of Hsp90 ATPase homologue 1/2-like C-terminal" evidence="2">
    <location>
        <begin position="28"/>
        <end position="145"/>
    </location>
</feature>
<evidence type="ECO:0000259" key="2">
    <source>
        <dbReference type="Pfam" id="PF08327"/>
    </source>
</evidence>
<dbReference type="EMBL" id="BHYL01000101">
    <property type="protein sequence ID" value="GCD19895.1"/>
    <property type="molecule type" value="Genomic_DNA"/>
</dbReference>
<comment type="caution">
    <text evidence="3">The sequence shown here is derived from an EMBL/GenBank/DDBJ whole genome shotgun (WGS) entry which is preliminary data.</text>
</comment>
<keyword evidence="4" id="KW-1185">Reference proteome</keyword>
<evidence type="ECO:0000313" key="3">
    <source>
        <dbReference type="EMBL" id="GCD19895.1"/>
    </source>
</evidence>
<dbReference type="Proteomes" id="UP000288246">
    <property type="component" value="Unassembled WGS sequence"/>
</dbReference>
<dbReference type="CDD" id="cd08899">
    <property type="entry name" value="SRPBCC_CalC_Aha1-like_6"/>
    <property type="match status" value="1"/>
</dbReference>
<dbReference type="Pfam" id="PF08327">
    <property type="entry name" value="AHSA1"/>
    <property type="match status" value="1"/>
</dbReference>
<proteinExistence type="inferred from homology"/>
<reference evidence="3 4" key="1">
    <citation type="submission" date="2018-11" db="EMBL/GenBank/DDBJ databases">
        <title>Draft genome sequence of Cellulomonas takizawaensis strain TKZ-21.</title>
        <authorList>
            <person name="Yamamura H."/>
            <person name="Hayashi T."/>
            <person name="Hamada M."/>
            <person name="Serisawa Y."/>
            <person name="Matsuyama K."/>
            <person name="Nakagawa Y."/>
            <person name="Otoguro M."/>
            <person name="Yanagida F."/>
            <person name="Hayakawa M."/>
        </authorList>
    </citation>
    <scope>NUCLEOTIDE SEQUENCE [LARGE SCALE GENOMIC DNA]</scope>
    <source>
        <strain evidence="3 4">TKZ-21</strain>
    </source>
</reference>
<dbReference type="InterPro" id="IPR013538">
    <property type="entry name" value="ASHA1/2-like_C"/>
</dbReference>
<organism evidence="3 4">
    <name type="scientific">Cellulomonas algicola</name>
    <dbReference type="NCBI Taxonomy" id="2071633"/>
    <lineage>
        <taxon>Bacteria</taxon>
        <taxon>Bacillati</taxon>
        <taxon>Actinomycetota</taxon>
        <taxon>Actinomycetes</taxon>
        <taxon>Micrococcales</taxon>
        <taxon>Cellulomonadaceae</taxon>
        <taxon>Cellulomonas</taxon>
    </lineage>
</organism>
<dbReference type="OrthoDB" id="8117292at2"/>